<organism evidence="2">
    <name type="scientific">Attheya septentrionalis</name>
    <dbReference type="NCBI Taxonomy" id="420275"/>
    <lineage>
        <taxon>Eukaryota</taxon>
        <taxon>Sar</taxon>
        <taxon>Stramenopiles</taxon>
        <taxon>Ochrophyta</taxon>
        <taxon>Bacillariophyta</taxon>
        <taxon>Coscinodiscophyceae</taxon>
        <taxon>Chaetocerotophycidae</taxon>
        <taxon>Chaetocerotales</taxon>
        <taxon>Attheyaceae</taxon>
        <taxon>Attheya</taxon>
    </lineage>
</organism>
<feature type="region of interest" description="Disordered" evidence="1">
    <location>
        <begin position="1"/>
        <end position="21"/>
    </location>
</feature>
<feature type="region of interest" description="Disordered" evidence="1">
    <location>
        <begin position="537"/>
        <end position="834"/>
    </location>
</feature>
<feature type="compositionally biased region" description="Acidic residues" evidence="1">
    <location>
        <begin position="432"/>
        <end position="445"/>
    </location>
</feature>
<name>A0A7S2XNS1_9STRA</name>
<feature type="compositionally biased region" description="Basic and acidic residues" evidence="1">
    <location>
        <begin position="259"/>
        <end position="273"/>
    </location>
</feature>
<feature type="compositionally biased region" description="Polar residues" evidence="1">
    <location>
        <begin position="748"/>
        <end position="760"/>
    </location>
</feature>
<feature type="region of interest" description="Disordered" evidence="1">
    <location>
        <begin position="241"/>
        <end position="453"/>
    </location>
</feature>
<feature type="compositionally biased region" description="Basic and acidic residues" evidence="1">
    <location>
        <begin position="379"/>
        <end position="390"/>
    </location>
</feature>
<feature type="compositionally biased region" description="Polar residues" evidence="1">
    <location>
        <begin position="566"/>
        <end position="575"/>
    </location>
</feature>
<feature type="compositionally biased region" description="Polar residues" evidence="1">
    <location>
        <begin position="363"/>
        <end position="373"/>
    </location>
</feature>
<feature type="compositionally biased region" description="Acidic residues" evidence="1">
    <location>
        <begin position="502"/>
        <end position="516"/>
    </location>
</feature>
<feature type="region of interest" description="Disordered" evidence="1">
    <location>
        <begin position="472"/>
        <end position="517"/>
    </location>
</feature>
<feature type="compositionally biased region" description="Basic and acidic residues" evidence="1">
    <location>
        <begin position="599"/>
        <end position="609"/>
    </location>
</feature>
<evidence type="ECO:0008006" key="3">
    <source>
        <dbReference type="Google" id="ProtNLM"/>
    </source>
</evidence>
<feature type="compositionally biased region" description="Polar residues" evidence="1">
    <location>
        <begin position="769"/>
        <end position="780"/>
    </location>
</feature>
<feature type="compositionally biased region" description="Basic and acidic residues" evidence="1">
    <location>
        <begin position="492"/>
        <end position="501"/>
    </location>
</feature>
<feature type="compositionally biased region" description="Low complexity" evidence="1">
    <location>
        <begin position="581"/>
        <end position="592"/>
    </location>
</feature>
<feature type="compositionally biased region" description="Basic and acidic residues" evidence="1">
    <location>
        <begin position="684"/>
        <end position="710"/>
    </location>
</feature>
<feature type="compositionally biased region" description="Basic and acidic residues" evidence="1">
    <location>
        <begin position="348"/>
        <end position="362"/>
    </location>
</feature>
<protein>
    <recommendedName>
        <fullName evidence="3">RRM domain-containing protein</fullName>
    </recommendedName>
</protein>
<feature type="compositionally biased region" description="Acidic residues" evidence="1">
    <location>
        <begin position="285"/>
        <end position="299"/>
    </location>
</feature>
<feature type="compositionally biased region" description="Basic and acidic residues" evidence="1">
    <location>
        <begin position="618"/>
        <end position="657"/>
    </location>
</feature>
<feature type="compositionally biased region" description="Basic and acidic residues" evidence="1">
    <location>
        <begin position="547"/>
        <end position="556"/>
    </location>
</feature>
<feature type="compositionally biased region" description="Acidic residues" evidence="1">
    <location>
        <begin position="658"/>
        <end position="682"/>
    </location>
</feature>
<evidence type="ECO:0000256" key="1">
    <source>
        <dbReference type="SAM" id="MobiDB-lite"/>
    </source>
</evidence>
<evidence type="ECO:0000313" key="2">
    <source>
        <dbReference type="EMBL" id="CAD9817659.1"/>
    </source>
</evidence>
<reference evidence="2" key="1">
    <citation type="submission" date="2021-01" db="EMBL/GenBank/DDBJ databases">
        <authorList>
            <person name="Corre E."/>
            <person name="Pelletier E."/>
            <person name="Niang G."/>
            <person name="Scheremetjew M."/>
            <person name="Finn R."/>
            <person name="Kale V."/>
            <person name="Holt S."/>
            <person name="Cochrane G."/>
            <person name="Meng A."/>
            <person name="Brown T."/>
            <person name="Cohen L."/>
        </authorList>
    </citation>
    <scope>NUCLEOTIDE SEQUENCE</scope>
    <source>
        <strain evidence="2">CCMP2084</strain>
    </source>
</reference>
<accession>A0A7S2XNS1</accession>
<dbReference type="EMBL" id="HBHQ01014227">
    <property type="protein sequence ID" value="CAD9817659.1"/>
    <property type="molecule type" value="Transcribed_RNA"/>
</dbReference>
<proteinExistence type="predicted"/>
<feature type="compositionally biased region" description="Basic and acidic residues" evidence="1">
    <location>
        <begin position="820"/>
        <end position="831"/>
    </location>
</feature>
<feature type="compositionally biased region" description="Acidic residues" evidence="1">
    <location>
        <begin position="317"/>
        <end position="332"/>
    </location>
</feature>
<feature type="compositionally biased region" description="Basic and acidic residues" evidence="1">
    <location>
        <begin position="8"/>
        <end position="21"/>
    </location>
</feature>
<dbReference type="AlphaFoldDB" id="A0A7S2XNS1"/>
<sequence>MEMAESAADDKKEDAAVVVEEERTPRPLERIYVGGLDPDRLTVEEVARRLKSIEGIEVDSVDPPKSHEFFYVNARPLSSDISPSSSALEQISKLYHNVTWKQCKLKIETARPHFLERLRQEQIERSERSSQLLLDEQTELAKEKEEPEIIKITTKRHLRVRRRFGEEAFCVDTKPRSIQGGYSELRVVRDKLEHRKLAHLEKIKVAKREARRARTERKAMVTLPTIRALPFFNRAIHIRFHPTEQNSPPPPPSSLSVSDPKESTPMIEKETSSDSRNISRSSSDNESDSDSDGDDEESIATESTTQDFVQDKSYIWSDEDNEDDQQEADDSSSTESAPETTLLQQSEPAHDVDDAPSPHDMDSSNSQETQDTPKTVHKNNVDSAKDDPSTKDISLQSDHSISKETPFVQEMDESIDTNKQKATQKASAYVWSDDEDNDSSEDDSSIDGRDRNGAMMQKGLFAMTTASAQDEFASGGLDFGDDITNGTSQYSRLDEDKRNKDDDDEDAASDSNDETVDLTFDIQSNLNVLAKLFPDMAHTKPNTVPGDKGENTRAEQEVPAGWEIATGNTSGGSNHQDNHTAAAAKLSLSSKLGVMQRYDPTKEEAKKYELSTTAPTKENTEKLVEENNETTIHEKKQDSENKVEPSTDAEGESHSEESSEDDDDDDDDDEGTRSSEEEEGSTCDEMKSDNETPRKDDQDMDHEEVTKNEDNTEGLKPSEHEGTKTEGGSLYEQDKLESIFLEARQTGKKSGSGFQMSSLFKTELPEEAIQSTDPSSESNTGGFGFSFQLPDTDTAPPPEKHSSTTTTESNMEVDGTSLKVHQDQERKKEIKPVSSSLKRCRSSFSKQELDTYEAAFFAMNEGPHVLYDLEGAKQDPTSHENWLEERRTLTFDWRRKEKYAQAKRQKKMKFR</sequence>
<feature type="compositionally biased region" description="Low complexity" evidence="1">
    <location>
        <begin position="274"/>
        <end position="284"/>
    </location>
</feature>
<gene>
    <name evidence="2" type="ORF">ASEP1449_LOCUS9491</name>
</gene>